<protein>
    <submittedName>
        <fullName evidence="11">DUF26-domain receptor-like protein kinase family protein</fullName>
    </submittedName>
</protein>
<organism evidence="11 12">
    <name type="scientific">Panicum miliaceum</name>
    <name type="common">Proso millet</name>
    <name type="synonym">Broomcorn millet</name>
    <dbReference type="NCBI Taxonomy" id="4540"/>
    <lineage>
        <taxon>Eukaryota</taxon>
        <taxon>Viridiplantae</taxon>
        <taxon>Streptophyta</taxon>
        <taxon>Embryophyta</taxon>
        <taxon>Tracheophyta</taxon>
        <taxon>Spermatophyta</taxon>
        <taxon>Magnoliopsida</taxon>
        <taxon>Liliopsida</taxon>
        <taxon>Poales</taxon>
        <taxon>Poaceae</taxon>
        <taxon>PACMAD clade</taxon>
        <taxon>Panicoideae</taxon>
        <taxon>Panicodae</taxon>
        <taxon>Paniceae</taxon>
        <taxon>Panicinae</taxon>
        <taxon>Panicum</taxon>
        <taxon>Panicum sect. Panicum</taxon>
    </lineage>
</organism>
<evidence type="ECO:0000256" key="4">
    <source>
        <dbReference type="ARBA" id="ARBA00022741"/>
    </source>
</evidence>
<dbReference type="STRING" id="4540.A0A3L6T847"/>
<dbReference type="Gene3D" id="3.30.200.20">
    <property type="entry name" value="Phosphorylase Kinase, domain 1"/>
    <property type="match status" value="1"/>
</dbReference>
<dbReference type="PROSITE" id="PS50011">
    <property type="entry name" value="PROTEIN_KINASE_DOM"/>
    <property type="match status" value="1"/>
</dbReference>
<evidence type="ECO:0000256" key="6">
    <source>
        <dbReference type="ARBA" id="ARBA00022840"/>
    </source>
</evidence>
<dbReference type="Gene3D" id="1.10.510.10">
    <property type="entry name" value="Transferase(Phosphotransferase) domain 1"/>
    <property type="match status" value="1"/>
</dbReference>
<feature type="region of interest" description="Disordered" evidence="9">
    <location>
        <begin position="274"/>
        <end position="305"/>
    </location>
</feature>
<dbReference type="InterPro" id="IPR000719">
    <property type="entry name" value="Prot_kinase_dom"/>
</dbReference>
<keyword evidence="4" id="KW-0547">Nucleotide-binding</keyword>
<evidence type="ECO:0000259" key="10">
    <source>
        <dbReference type="PROSITE" id="PS50011"/>
    </source>
</evidence>
<keyword evidence="6" id="KW-0067">ATP-binding</keyword>
<dbReference type="GO" id="GO:0004674">
    <property type="term" value="F:protein serine/threonine kinase activity"/>
    <property type="evidence" value="ECO:0007669"/>
    <property type="project" value="UniProtKB-KW"/>
</dbReference>
<accession>A0A3L6T847</accession>
<keyword evidence="7" id="KW-1015">Disulfide bond</keyword>
<keyword evidence="1" id="KW-0723">Serine/threonine-protein kinase</keyword>
<keyword evidence="8" id="KW-0325">Glycoprotein</keyword>
<keyword evidence="5" id="KW-0418">Kinase</keyword>
<evidence type="ECO:0000256" key="7">
    <source>
        <dbReference type="ARBA" id="ARBA00023157"/>
    </source>
</evidence>
<dbReference type="SMART" id="SM00220">
    <property type="entry name" value="S_TKc"/>
    <property type="match status" value="1"/>
</dbReference>
<reference evidence="12" key="1">
    <citation type="journal article" date="2019" name="Nat. Commun.">
        <title>The genome of broomcorn millet.</title>
        <authorList>
            <person name="Zou C."/>
            <person name="Miki D."/>
            <person name="Li D."/>
            <person name="Tang Q."/>
            <person name="Xiao L."/>
            <person name="Rajput S."/>
            <person name="Deng P."/>
            <person name="Jia W."/>
            <person name="Huang R."/>
            <person name="Zhang M."/>
            <person name="Sun Y."/>
            <person name="Hu J."/>
            <person name="Fu X."/>
            <person name="Schnable P.S."/>
            <person name="Li F."/>
            <person name="Zhang H."/>
            <person name="Feng B."/>
            <person name="Zhu X."/>
            <person name="Liu R."/>
            <person name="Schnable J.C."/>
            <person name="Zhu J.-K."/>
            <person name="Zhang H."/>
        </authorList>
    </citation>
    <scope>NUCLEOTIDE SEQUENCE [LARGE SCALE GENOMIC DNA]</scope>
</reference>
<keyword evidence="3" id="KW-0732">Signal</keyword>
<dbReference type="PANTHER" id="PTHR27002:SF926">
    <property type="entry name" value="OS07G0535800 PROTEIN"/>
    <property type="match status" value="1"/>
</dbReference>
<comment type="caution">
    <text evidence="11">The sequence shown here is derived from an EMBL/GenBank/DDBJ whole genome shotgun (WGS) entry which is preliminary data.</text>
</comment>
<dbReference type="EMBL" id="PQIB02000002">
    <property type="protein sequence ID" value="RLN33648.1"/>
    <property type="molecule type" value="Genomic_DNA"/>
</dbReference>
<dbReference type="FunFam" id="3.30.200.20:FF:001120">
    <property type="entry name" value="Putative DUF26-domain receptor-like protein kinase family protein"/>
    <property type="match status" value="1"/>
</dbReference>
<sequence length="323" mass="36320">MADSDSLLQGKLPDGAEIAVKRLAAHSGQGLEEFKNEIQLIAKLQHNNLVRLLGCCVQEEDKMLVYGYLPNRSLDFFIFDQHRGALLDWKKRMNIIEGIIQGLLYLHKHSRVRIIHRDLKASNILLDRDLNPKISDFGMARIFTSNMTVANTNRVVGTYGYMAPEYASEGIFSVKSDVFSFGVLLLEIVSGKRNSGHHRYGDFINLLGYAWKLWRVARAFELIDPVLGDSNDEVTSILRCVKVALLCVQDNAADRPRMTEVMEMLGQDDGAVLRDPKKPPHFHLRVSGDDDRDGEDGRESQTQSRCTGAFSINELTVTAVEGR</sequence>
<name>A0A3L6T847_PANMI</name>
<evidence type="ECO:0000313" key="11">
    <source>
        <dbReference type="EMBL" id="RLN33648.1"/>
    </source>
</evidence>
<feature type="domain" description="Protein kinase" evidence="10">
    <location>
        <begin position="1"/>
        <end position="284"/>
    </location>
</feature>
<proteinExistence type="predicted"/>
<evidence type="ECO:0000256" key="2">
    <source>
        <dbReference type="ARBA" id="ARBA00022679"/>
    </source>
</evidence>
<dbReference type="GO" id="GO:0005524">
    <property type="term" value="F:ATP binding"/>
    <property type="evidence" value="ECO:0007669"/>
    <property type="project" value="UniProtKB-KW"/>
</dbReference>
<evidence type="ECO:0000256" key="5">
    <source>
        <dbReference type="ARBA" id="ARBA00022777"/>
    </source>
</evidence>
<dbReference type="SUPFAM" id="SSF56112">
    <property type="entry name" value="Protein kinase-like (PK-like)"/>
    <property type="match status" value="1"/>
</dbReference>
<evidence type="ECO:0000256" key="3">
    <source>
        <dbReference type="ARBA" id="ARBA00022729"/>
    </source>
</evidence>
<dbReference type="PANTHER" id="PTHR27002">
    <property type="entry name" value="RECEPTOR-LIKE SERINE/THREONINE-PROTEIN KINASE SD1-8"/>
    <property type="match status" value="1"/>
</dbReference>
<dbReference type="AlphaFoldDB" id="A0A3L6T847"/>
<keyword evidence="12" id="KW-1185">Reference proteome</keyword>
<dbReference type="InterPro" id="IPR001245">
    <property type="entry name" value="Ser-Thr/Tyr_kinase_cat_dom"/>
</dbReference>
<dbReference type="InterPro" id="IPR011009">
    <property type="entry name" value="Kinase-like_dom_sf"/>
</dbReference>
<dbReference type="PROSITE" id="PS00108">
    <property type="entry name" value="PROTEIN_KINASE_ST"/>
    <property type="match status" value="1"/>
</dbReference>
<gene>
    <name evidence="11" type="ORF">C2845_PM03G09220</name>
</gene>
<evidence type="ECO:0000313" key="12">
    <source>
        <dbReference type="Proteomes" id="UP000275267"/>
    </source>
</evidence>
<dbReference type="Pfam" id="PF07714">
    <property type="entry name" value="PK_Tyr_Ser-Thr"/>
    <property type="match status" value="1"/>
</dbReference>
<evidence type="ECO:0000256" key="8">
    <source>
        <dbReference type="ARBA" id="ARBA00023180"/>
    </source>
</evidence>
<evidence type="ECO:0000256" key="9">
    <source>
        <dbReference type="SAM" id="MobiDB-lite"/>
    </source>
</evidence>
<dbReference type="FunFam" id="1.10.510.10:FF:000060">
    <property type="entry name" value="G-type lectin S-receptor-like serine/threonine-protein kinase"/>
    <property type="match status" value="1"/>
</dbReference>
<evidence type="ECO:0000256" key="1">
    <source>
        <dbReference type="ARBA" id="ARBA00022527"/>
    </source>
</evidence>
<dbReference type="OrthoDB" id="4062651at2759"/>
<dbReference type="GO" id="GO:0005886">
    <property type="term" value="C:plasma membrane"/>
    <property type="evidence" value="ECO:0007669"/>
    <property type="project" value="TreeGrafter"/>
</dbReference>
<dbReference type="InterPro" id="IPR008271">
    <property type="entry name" value="Ser/Thr_kinase_AS"/>
</dbReference>
<keyword evidence="2" id="KW-0808">Transferase</keyword>
<dbReference type="Proteomes" id="UP000275267">
    <property type="component" value="Unassembled WGS sequence"/>
</dbReference>